<accession>S4SZX7</accession>
<evidence type="ECO:0000256" key="1">
    <source>
        <dbReference type="ARBA" id="ARBA00004141"/>
    </source>
</evidence>
<dbReference type="Pfam" id="PF00420">
    <property type="entry name" value="Oxidored_q2"/>
    <property type="match status" value="1"/>
</dbReference>
<feature type="transmembrane region" description="Helical" evidence="11">
    <location>
        <begin position="24"/>
        <end position="47"/>
    </location>
</feature>
<dbReference type="GO" id="GO:0016020">
    <property type="term" value="C:membrane"/>
    <property type="evidence" value="ECO:0007669"/>
    <property type="project" value="UniProtKB-SubCell"/>
</dbReference>
<evidence type="ECO:0000256" key="10">
    <source>
        <dbReference type="ARBA" id="ARBA00049551"/>
    </source>
</evidence>
<evidence type="ECO:0000256" key="3">
    <source>
        <dbReference type="ARBA" id="ARBA00016612"/>
    </source>
</evidence>
<keyword evidence="4 11" id="KW-0812">Transmembrane</keyword>
<geneLocation type="mitochondrion" evidence="12"/>
<evidence type="ECO:0000256" key="9">
    <source>
        <dbReference type="ARBA" id="ARBA00031586"/>
    </source>
</evidence>
<proteinExistence type="inferred from homology"/>
<dbReference type="RefSeq" id="YP_008378750.1">
    <property type="nucleotide sequence ID" value="NC_021934.1"/>
</dbReference>
<reference evidence="12" key="1">
    <citation type="journal article" date="2013" name="PLoS ONE">
        <title>Arthropod phylogenetics in light of three novel millipede (myriapoda: diplopoda) mitochondrial genomes with comments on the appropriateness of mitochondrial genome sequence data for inferring deep level relationships.</title>
        <authorList>
            <person name="Brewer M.S."/>
            <person name="Swafford L."/>
            <person name="Spruill C.L."/>
            <person name="Bond J.E."/>
        </authorList>
    </citation>
    <scope>NUCLEOTIDE SEQUENCE</scope>
</reference>
<feature type="transmembrane region" description="Helical" evidence="11">
    <location>
        <begin position="53"/>
        <end position="77"/>
    </location>
</feature>
<dbReference type="AlphaFoldDB" id="S4SZX7"/>
<keyword evidence="8 11" id="KW-0472">Membrane</keyword>
<evidence type="ECO:0000256" key="2">
    <source>
        <dbReference type="ARBA" id="ARBA00010519"/>
    </source>
</evidence>
<protein>
    <recommendedName>
        <fullName evidence="3">NADH-ubiquinone oxidoreductase chain 4L</fullName>
    </recommendedName>
    <alternativeName>
        <fullName evidence="9">NADH dehydrogenase subunit 4L</fullName>
    </alternativeName>
</protein>
<comment type="similarity">
    <text evidence="2">Belongs to the complex I subunit 4L family.</text>
</comment>
<keyword evidence="5" id="KW-1278">Translocase</keyword>
<comment type="subcellular location">
    <subcellularLocation>
        <location evidence="1">Membrane</location>
        <topology evidence="1">Multi-pass membrane protein</topology>
    </subcellularLocation>
</comment>
<evidence type="ECO:0000256" key="7">
    <source>
        <dbReference type="ARBA" id="ARBA00023027"/>
    </source>
</evidence>
<evidence type="ECO:0000256" key="11">
    <source>
        <dbReference type="SAM" id="Phobius"/>
    </source>
</evidence>
<keyword evidence="6 11" id="KW-1133">Transmembrane helix</keyword>
<keyword evidence="12" id="KW-0496">Mitochondrion</keyword>
<comment type="catalytic activity">
    <reaction evidence="10">
        <text>a ubiquinone + NADH + 5 H(+)(in) = a ubiquinol + NAD(+) + 4 H(+)(out)</text>
        <dbReference type="Rhea" id="RHEA:29091"/>
        <dbReference type="Rhea" id="RHEA-COMP:9565"/>
        <dbReference type="Rhea" id="RHEA-COMP:9566"/>
        <dbReference type="ChEBI" id="CHEBI:15378"/>
        <dbReference type="ChEBI" id="CHEBI:16389"/>
        <dbReference type="ChEBI" id="CHEBI:17976"/>
        <dbReference type="ChEBI" id="CHEBI:57540"/>
        <dbReference type="ChEBI" id="CHEBI:57945"/>
        <dbReference type="EC" id="7.1.1.2"/>
    </reaction>
</comment>
<evidence type="ECO:0000256" key="6">
    <source>
        <dbReference type="ARBA" id="ARBA00022989"/>
    </source>
</evidence>
<keyword evidence="7" id="KW-0520">NAD</keyword>
<dbReference type="GO" id="GO:0008137">
    <property type="term" value="F:NADH dehydrogenase (ubiquinone) activity"/>
    <property type="evidence" value="ECO:0007669"/>
    <property type="project" value="UniProtKB-EC"/>
</dbReference>
<gene>
    <name evidence="12" type="primary">ND4L</name>
</gene>
<evidence type="ECO:0000313" key="12">
    <source>
        <dbReference type="EMBL" id="AFR77047.1"/>
    </source>
</evidence>
<dbReference type="Gene3D" id="1.10.287.3510">
    <property type="match status" value="1"/>
</dbReference>
<evidence type="ECO:0000256" key="5">
    <source>
        <dbReference type="ARBA" id="ARBA00022967"/>
    </source>
</evidence>
<evidence type="ECO:0000256" key="4">
    <source>
        <dbReference type="ARBA" id="ARBA00022692"/>
    </source>
</evidence>
<dbReference type="GeneID" id="16488867"/>
<evidence type="ECO:0000256" key="8">
    <source>
        <dbReference type="ARBA" id="ARBA00023136"/>
    </source>
</evidence>
<dbReference type="EMBL" id="JX437064">
    <property type="protein sequence ID" value="AFR77047.1"/>
    <property type="molecule type" value="Genomic_DNA"/>
</dbReference>
<dbReference type="CTD" id="4539"/>
<sequence length="94" mass="10780">MELYIGMFLILSGMGSFLSMRKHVLSMLLSIEFMMIGVFYIFCLSMMNFLGEIYFFILFLSFVACEGSLGLSIIILLTRSKGNDYIFNLNLLKC</sequence>
<dbReference type="InterPro" id="IPR039428">
    <property type="entry name" value="NUOK/Mnh_C1-like"/>
</dbReference>
<name>S4SZX7_BRALC</name>
<organism evidence="12">
    <name type="scientific">Brachycybe lecontii</name>
    <name type="common">Millipede</name>
    <dbReference type="NCBI Taxonomy" id="1176341"/>
    <lineage>
        <taxon>Eukaryota</taxon>
        <taxon>Metazoa</taxon>
        <taxon>Ecdysozoa</taxon>
        <taxon>Arthropoda</taxon>
        <taxon>Myriapoda</taxon>
        <taxon>Diplopoda</taxon>
        <taxon>Helminthomorpha</taxon>
        <taxon>Playtdesmida</taxon>
        <taxon>Andrognathidae</taxon>
        <taxon>Brachycybe</taxon>
    </lineage>
</organism>